<keyword evidence="2" id="KW-1185">Reference proteome</keyword>
<evidence type="ECO:0000313" key="1">
    <source>
        <dbReference type="EMBL" id="EGG29936.1"/>
    </source>
</evidence>
<sequence length="40" mass="4535">MGVHYLARQVLEPPCVSLKIKACPHYRNGQESQFVTCICD</sequence>
<name>F3L0Z1_9GAMM</name>
<comment type="caution">
    <text evidence="1">The sequence shown here is derived from an EMBL/GenBank/DDBJ whole genome shotgun (WGS) entry which is preliminary data.</text>
</comment>
<dbReference type="STRING" id="2518989.IMCC3088_1083"/>
<evidence type="ECO:0000313" key="2">
    <source>
        <dbReference type="Proteomes" id="UP000005615"/>
    </source>
</evidence>
<accession>F3L0Z1</accession>
<gene>
    <name evidence="1" type="ORF">IMCC3088_1083</name>
</gene>
<dbReference type="AlphaFoldDB" id="F3L0Z1"/>
<dbReference type="Proteomes" id="UP000005615">
    <property type="component" value="Unassembled WGS sequence"/>
</dbReference>
<reference evidence="1 2" key="1">
    <citation type="journal article" date="2011" name="J. Bacteriol.">
        <title>Genome sequence of strain IMCC3088, a proteorhodopsin-containing marine bacterium belonging to the OM60/NOR5 clade.</title>
        <authorList>
            <person name="Jang Y."/>
            <person name="Oh H.M."/>
            <person name="Kang I."/>
            <person name="Lee K."/>
            <person name="Yang S.J."/>
            <person name="Cho J.C."/>
        </authorList>
    </citation>
    <scope>NUCLEOTIDE SEQUENCE [LARGE SCALE GENOMIC DNA]</scope>
    <source>
        <strain evidence="1 2">IMCC3088</strain>
    </source>
</reference>
<proteinExistence type="predicted"/>
<organism evidence="1 2">
    <name type="scientific">Aequoribacter fuscus</name>
    <dbReference type="NCBI Taxonomy" id="2518989"/>
    <lineage>
        <taxon>Bacteria</taxon>
        <taxon>Pseudomonadati</taxon>
        <taxon>Pseudomonadota</taxon>
        <taxon>Gammaproteobacteria</taxon>
        <taxon>Cellvibrionales</taxon>
        <taxon>Halieaceae</taxon>
        <taxon>Aequoribacter</taxon>
    </lineage>
</organism>
<dbReference type="EMBL" id="AEIG01000026">
    <property type="protein sequence ID" value="EGG29936.1"/>
    <property type="molecule type" value="Genomic_DNA"/>
</dbReference>
<protein>
    <submittedName>
        <fullName evidence="1">Uncharacterized protein</fullName>
    </submittedName>
</protein>